<dbReference type="AlphaFoldDB" id="A0A2W5CD38"/>
<sequence length="190" mass="19298">MIAAERVAAILLAAGRSERFGARDKLVADLDGKPLALHAAEMLGGFAFAARIAAVGNGNMTVAALLAHEGFAIAHPPAGSGMGASIAAAVAIAAAMDVDAVLIALADMPRVPAAQPRALLDHYDPRIGAIGSSDGERPLPPALIGRAHFDAATRLAGDAGARVLLAEAPLITLRPELSIDIDRPEDLGRA</sequence>
<comment type="caution">
    <text evidence="3">The sequence shown here is derived from an EMBL/GenBank/DDBJ whole genome shotgun (WGS) entry which is preliminary data.</text>
</comment>
<evidence type="ECO:0000313" key="4">
    <source>
        <dbReference type="Proteomes" id="UP000249066"/>
    </source>
</evidence>
<dbReference type="PANTHER" id="PTHR43777:SF1">
    <property type="entry name" value="MOLYBDENUM COFACTOR CYTIDYLYLTRANSFERASE"/>
    <property type="match status" value="1"/>
</dbReference>
<organism evidence="3 4">
    <name type="scientific">Sphingomonas sanxanigenens</name>
    <dbReference type="NCBI Taxonomy" id="397260"/>
    <lineage>
        <taxon>Bacteria</taxon>
        <taxon>Pseudomonadati</taxon>
        <taxon>Pseudomonadota</taxon>
        <taxon>Alphaproteobacteria</taxon>
        <taxon>Sphingomonadales</taxon>
        <taxon>Sphingomonadaceae</taxon>
        <taxon>Sphingomonas</taxon>
    </lineage>
</organism>
<evidence type="ECO:0000259" key="2">
    <source>
        <dbReference type="Pfam" id="PF12804"/>
    </source>
</evidence>
<evidence type="ECO:0000313" key="3">
    <source>
        <dbReference type="EMBL" id="PZO92218.1"/>
    </source>
</evidence>
<keyword evidence="3" id="KW-0808">Transferase</keyword>
<keyword evidence="1" id="KW-0460">Magnesium</keyword>
<protein>
    <submittedName>
        <fullName evidence="3">Nucleotidyltransferase family protein</fullName>
    </submittedName>
</protein>
<proteinExistence type="predicted"/>
<evidence type="ECO:0000256" key="1">
    <source>
        <dbReference type="ARBA" id="ARBA00022842"/>
    </source>
</evidence>
<dbReference type="InterPro" id="IPR025877">
    <property type="entry name" value="MobA-like_NTP_Trfase"/>
</dbReference>
<dbReference type="GO" id="GO:0016779">
    <property type="term" value="F:nucleotidyltransferase activity"/>
    <property type="evidence" value="ECO:0007669"/>
    <property type="project" value="UniProtKB-ARBA"/>
</dbReference>
<dbReference type="InterPro" id="IPR029044">
    <property type="entry name" value="Nucleotide-diphossugar_trans"/>
</dbReference>
<reference evidence="3 4" key="1">
    <citation type="submission" date="2017-08" db="EMBL/GenBank/DDBJ databases">
        <title>Infants hospitalized years apart are colonized by the same room-sourced microbial strains.</title>
        <authorList>
            <person name="Brooks B."/>
            <person name="Olm M.R."/>
            <person name="Firek B.A."/>
            <person name="Baker R."/>
            <person name="Thomas B.C."/>
            <person name="Morowitz M.J."/>
            <person name="Banfield J.F."/>
        </authorList>
    </citation>
    <scope>NUCLEOTIDE SEQUENCE [LARGE SCALE GENOMIC DNA]</scope>
    <source>
        <strain evidence="3">S2_018_000_R2_101</strain>
    </source>
</reference>
<dbReference type="Pfam" id="PF12804">
    <property type="entry name" value="NTP_transf_3"/>
    <property type="match status" value="1"/>
</dbReference>
<dbReference type="EMBL" id="QFNN01000001">
    <property type="protein sequence ID" value="PZO92218.1"/>
    <property type="molecule type" value="Genomic_DNA"/>
</dbReference>
<feature type="domain" description="MobA-like NTP transferase" evidence="2">
    <location>
        <begin position="9"/>
        <end position="167"/>
    </location>
</feature>
<dbReference type="PANTHER" id="PTHR43777">
    <property type="entry name" value="MOLYBDENUM COFACTOR CYTIDYLYLTRANSFERASE"/>
    <property type="match status" value="1"/>
</dbReference>
<dbReference type="Gene3D" id="3.90.550.10">
    <property type="entry name" value="Spore Coat Polysaccharide Biosynthesis Protein SpsA, Chain A"/>
    <property type="match status" value="1"/>
</dbReference>
<gene>
    <name evidence="3" type="ORF">DI623_00185</name>
</gene>
<dbReference type="SUPFAM" id="SSF53448">
    <property type="entry name" value="Nucleotide-diphospho-sugar transferases"/>
    <property type="match status" value="1"/>
</dbReference>
<accession>A0A2W5CD38</accession>
<name>A0A2W5CD38_9SPHN</name>
<dbReference type="Proteomes" id="UP000249066">
    <property type="component" value="Unassembled WGS sequence"/>
</dbReference>